<comment type="caution">
    <text evidence="3">The sequence shown here is derived from an EMBL/GenBank/DDBJ whole genome shotgun (WGS) entry which is preliminary data.</text>
</comment>
<dbReference type="PROSITE" id="PS51257">
    <property type="entry name" value="PROKAR_LIPOPROTEIN"/>
    <property type="match status" value="1"/>
</dbReference>
<accession>A0ABT8L5R7</accession>
<dbReference type="InterPro" id="IPR011519">
    <property type="entry name" value="UnbV_ASPIC"/>
</dbReference>
<protein>
    <submittedName>
        <fullName evidence="3">VCBS repeat-containing protein</fullName>
    </submittedName>
</protein>
<dbReference type="InterPro" id="IPR027039">
    <property type="entry name" value="Crtac1"/>
</dbReference>
<dbReference type="RefSeq" id="WP_346757913.1">
    <property type="nucleotide sequence ID" value="NZ_JAUJEB010000001.1"/>
</dbReference>
<organism evidence="3 4">
    <name type="scientific">Agaribacillus aureus</name>
    <dbReference type="NCBI Taxonomy" id="3051825"/>
    <lineage>
        <taxon>Bacteria</taxon>
        <taxon>Pseudomonadati</taxon>
        <taxon>Bacteroidota</taxon>
        <taxon>Cytophagia</taxon>
        <taxon>Cytophagales</taxon>
        <taxon>Splendidivirgaceae</taxon>
        <taxon>Agaribacillus</taxon>
    </lineage>
</organism>
<dbReference type="InterPro" id="IPR028994">
    <property type="entry name" value="Integrin_alpha_N"/>
</dbReference>
<evidence type="ECO:0000313" key="4">
    <source>
        <dbReference type="Proteomes" id="UP001172083"/>
    </source>
</evidence>
<sequence>MKKKVYLSLLASLLLMLIYGCDSTNEGRLFIQKKPSETGLFFQNNLDERADFNILNYLYYYNGGGVGIGDFNNDGLQDIYFTANLEGNKLYINQGGLRFKDISDEAGVTGKADWATGVSIADVNADGWLDIYVCGLSGLEGRKSANELFINNGPSPSTGQITFTESAGEYGLDISSFSTQAAFFDYDNDGDLDMYLLNHAFHSVNSYAPRTVMLTRTDEAMGDKLFRNELSNGQKHFVEVTAASGILSTAIGFGLGIGCSDIDQDGWTDIYISNDFHENDYLLMNQRDGTFSEELSKWIGHTSKYSMGNDIADYNNDGLVDIVTMDMLPHHPDILQKSMAEDHYDLRDIILKNGYHPQLSRNCLQLNMGGKFSEIASFAGIEASDWSWAPLLADLDNDGLKDLYVSNGIFRRPNDLDYLNYTSQKAIQLVMGSKTETISRKLIEAMPQNPISNIAFKHAGELAFLDETERWGLDVPSHSNGAAYADLDNDGDLDLVLNNINEHALLFENKANQRPSDRGSYLQISFEGNNLNTTGVGAKAIIKHQGKTYYQEQMPVRGFMSSMSHVVHFGLGKLVQLDSVWIVWPGGSCQLLENVATNQMLKVRQGDASGNYYKIILDQTENVKPFKEIDAITFDYKHEENVFHDVHREYLIPRHISTEGPGVAVGDINDDGLDDVFFTNAQERLAGMFVQRSDGNFVRVNNTLFAQDSLYEGVDAAFFDADNDNDLDLFVVSAGNDYKEGEAPLRDRLYINNGQGNFAKAQHAIPQLYTNTSCVKPEDYDKDGDIDLFIGGRAIAGNYGISPKSYLLQNNGQGSFSMADVPQELSEAGMVTDAVWVDVDNNGWRDLVVVGEWMAITIYLNSDGILSPSDLSPENTNGWWNCVIADDFDMDGDMDLVAGNVGLNTKLNASVNEPVRLYIKDFDNNGSIDPVMTCYMQGEEYPFATKDVLAKQLVFLKKKFTSYGAYAGTTINKLFTPEQLKGTIIREAVEFRSIYFENDGNGKFKPIPLPAEANFSPIMSMISLDVNEDGLKDIVAGGNFYGFTPGMGRQDADYGLLLINKGGNAFKPLSHDQSGLMIEGQVRDMDLIKLSNGGMALIVARNNEAAMLFGIGKERTRLE</sequence>
<dbReference type="Pfam" id="PF13517">
    <property type="entry name" value="FG-GAP_3"/>
    <property type="match status" value="4"/>
</dbReference>
<evidence type="ECO:0000259" key="2">
    <source>
        <dbReference type="Pfam" id="PF07593"/>
    </source>
</evidence>
<dbReference type="EMBL" id="JAUJEB010000001">
    <property type="protein sequence ID" value="MDN5212596.1"/>
    <property type="molecule type" value="Genomic_DNA"/>
</dbReference>
<evidence type="ECO:0000313" key="3">
    <source>
        <dbReference type="EMBL" id="MDN5212596.1"/>
    </source>
</evidence>
<gene>
    <name evidence="3" type="ORF">QQ020_11090</name>
</gene>
<reference evidence="3" key="1">
    <citation type="submission" date="2023-06" db="EMBL/GenBank/DDBJ databases">
        <title>Genomic of Agaribacillus aureum.</title>
        <authorList>
            <person name="Wang G."/>
        </authorList>
    </citation>
    <scope>NUCLEOTIDE SEQUENCE</scope>
    <source>
        <strain evidence="3">BMA12</strain>
    </source>
</reference>
<dbReference type="InterPro" id="IPR013517">
    <property type="entry name" value="FG-GAP"/>
</dbReference>
<feature type="domain" description="ASPIC/UnbV" evidence="2">
    <location>
        <begin position="535"/>
        <end position="601"/>
    </location>
</feature>
<dbReference type="Gene3D" id="2.130.10.130">
    <property type="entry name" value="Integrin alpha, N-terminal"/>
    <property type="match status" value="3"/>
</dbReference>
<keyword evidence="4" id="KW-1185">Reference proteome</keyword>
<dbReference type="PANTHER" id="PTHR16026:SF0">
    <property type="entry name" value="CARTILAGE ACIDIC PROTEIN 1"/>
    <property type="match status" value="1"/>
</dbReference>
<dbReference type="PANTHER" id="PTHR16026">
    <property type="entry name" value="CARTILAGE ACIDIC PROTEIN 1"/>
    <property type="match status" value="1"/>
</dbReference>
<evidence type="ECO:0000256" key="1">
    <source>
        <dbReference type="ARBA" id="ARBA00022729"/>
    </source>
</evidence>
<proteinExistence type="predicted"/>
<keyword evidence="1" id="KW-0732">Signal</keyword>
<dbReference type="Pfam" id="PF07593">
    <property type="entry name" value="UnbV_ASPIC"/>
    <property type="match status" value="1"/>
</dbReference>
<name>A0ABT8L5R7_9BACT</name>
<dbReference type="Proteomes" id="UP001172083">
    <property type="component" value="Unassembled WGS sequence"/>
</dbReference>
<dbReference type="SUPFAM" id="SSF69318">
    <property type="entry name" value="Integrin alpha N-terminal domain"/>
    <property type="match status" value="3"/>
</dbReference>